<protein>
    <submittedName>
        <fullName evidence="1">Uncharacterized protein</fullName>
    </submittedName>
</protein>
<gene>
    <name evidence="1" type="ORF">V1478_003982</name>
</gene>
<dbReference type="AlphaFoldDB" id="A0ABD2BND5"/>
<keyword evidence="2" id="KW-1185">Reference proteome</keyword>
<proteinExistence type="predicted"/>
<dbReference type="Proteomes" id="UP001607302">
    <property type="component" value="Unassembled WGS sequence"/>
</dbReference>
<dbReference type="EMBL" id="JAUDFV010000074">
    <property type="protein sequence ID" value="KAL2734284.1"/>
    <property type="molecule type" value="Genomic_DNA"/>
</dbReference>
<sequence>MELTFLKLASPGPWRSTGASSVDGGNGSLGIALSISRPLDPHHPLALRPIFLLHDLQADFQELQNRTYNSLTNKLESFLFHNRDGGVVKMDDYTNYFIVGRSLFRSSNSDDAIKRSLINPTRESIILG</sequence>
<name>A0ABD2BND5_VESSQ</name>
<organism evidence="1 2">
    <name type="scientific">Vespula squamosa</name>
    <name type="common">Southern yellow jacket</name>
    <name type="synonym">Wasp</name>
    <dbReference type="NCBI Taxonomy" id="30214"/>
    <lineage>
        <taxon>Eukaryota</taxon>
        <taxon>Metazoa</taxon>
        <taxon>Ecdysozoa</taxon>
        <taxon>Arthropoda</taxon>
        <taxon>Hexapoda</taxon>
        <taxon>Insecta</taxon>
        <taxon>Pterygota</taxon>
        <taxon>Neoptera</taxon>
        <taxon>Endopterygota</taxon>
        <taxon>Hymenoptera</taxon>
        <taxon>Apocrita</taxon>
        <taxon>Aculeata</taxon>
        <taxon>Vespoidea</taxon>
        <taxon>Vespidae</taxon>
        <taxon>Vespinae</taxon>
        <taxon>Vespula</taxon>
    </lineage>
</organism>
<evidence type="ECO:0000313" key="2">
    <source>
        <dbReference type="Proteomes" id="UP001607302"/>
    </source>
</evidence>
<evidence type="ECO:0000313" key="1">
    <source>
        <dbReference type="EMBL" id="KAL2734284.1"/>
    </source>
</evidence>
<accession>A0ABD2BND5</accession>
<reference evidence="1 2" key="1">
    <citation type="journal article" date="2024" name="Ann. Entomol. Soc. Am.">
        <title>Genomic analyses of the southern and eastern yellowjacket wasps (Hymenoptera: Vespidae) reveal evolutionary signatures of social life.</title>
        <authorList>
            <person name="Catto M.A."/>
            <person name="Caine P.B."/>
            <person name="Orr S.E."/>
            <person name="Hunt B.G."/>
            <person name="Goodisman M.A.D."/>
        </authorList>
    </citation>
    <scope>NUCLEOTIDE SEQUENCE [LARGE SCALE GENOMIC DNA]</scope>
    <source>
        <strain evidence="1">233</strain>
        <tissue evidence="1">Head and thorax</tissue>
    </source>
</reference>
<comment type="caution">
    <text evidence="1">The sequence shown here is derived from an EMBL/GenBank/DDBJ whole genome shotgun (WGS) entry which is preliminary data.</text>
</comment>